<dbReference type="AlphaFoldDB" id="A0A0G0IRZ0"/>
<dbReference type="Pfam" id="PF00239">
    <property type="entry name" value="Resolvase"/>
    <property type="match status" value="1"/>
</dbReference>
<comment type="caution">
    <text evidence="3">The sequence shown here is derived from an EMBL/GenBank/DDBJ whole genome shotgun (WGS) entry which is preliminary data.</text>
</comment>
<dbReference type="PANTHER" id="PTHR30461:SF23">
    <property type="entry name" value="DNA RECOMBINASE-RELATED"/>
    <property type="match status" value="1"/>
</dbReference>
<dbReference type="PROSITE" id="PS51737">
    <property type="entry name" value="RECOMBINASE_DNA_BIND"/>
    <property type="match status" value="1"/>
</dbReference>
<dbReference type="InterPro" id="IPR025827">
    <property type="entry name" value="Zn_ribbon_recom_dom"/>
</dbReference>
<gene>
    <name evidence="3" type="ORF">US42_C0018G0013</name>
</gene>
<dbReference type="Gene3D" id="3.90.1750.20">
    <property type="entry name" value="Putative Large Serine Recombinase, Chain B, Domain 2"/>
    <property type="match status" value="1"/>
</dbReference>
<accession>A0A0G0IRZ0</accession>
<dbReference type="InterPro" id="IPR050639">
    <property type="entry name" value="SSR_resolvase"/>
</dbReference>
<dbReference type="STRING" id="1619046.US42_C0018G0013"/>
<dbReference type="Proteomes" id="UP000034849">
    <property type="component" value="Unassembled WGS sequence"/>
</dbReference>
<dbReference type="GO" id="GO:0000150">
    <property type="term" value="F:DNA strand exchange activity"/>
    <property type="evidence" value="ECO:0007669"/>
    <property type="project" value="InterPro"/>
</dbReference>
<dbReference type="InterPro" id="IPR036162">
    <property type="entry name" value="Resolvase-like_N_sf"/>
</dbReference>
<dbReference type="InterPro" id="IPR038109">
    <property type="entry name" value="DNA_bind_recomb_sf"/>
</dbReference>
<feature type="domain" description="Recombinase" evidence="2">
    <location>
        <begin position="171"/>
        <end position="285"/>
    </location>
</feature>
<evidence type="ECO:0000259" key="2">
    <source>
        <dbReference type="PROSITE" id="PS51737"/>
    </source>
</evidence>
<dbReference type="GO" id="GO:0003677">
    <property type="term" value="F:DNA binding"/>
    <property type="evidence" value="ECO:0007669"/>
    <property type="project" value="InterPro"/>
</dbReference>
<dbReference type="SUPFAM" id="SSF53041">
    <property type="entry name" value="Resolvase-like"/>
    <property type="match status" value="1"/>
</dbReference>
<dbReference type="CDD" id="cd00338">
    <property type="entry name" value="Ser_Recombinase"/>
    <property type="match status" value="1"/>
</dbReference>
<dbReference type="Gene3D" id="3.40.50.1390">
    <property type="entry name" value="Resolvase, N-terminal catalytic domain"/>
    <property type="match status" value="1"/>
</dbReference>
<dbReference type="InterPro" id="IPR006119">
    <property type="entry name" value="Resolv_N"/>
</dbReference>
<evidence type="ECO:0000313" key="4">
    <source>
        <dbReference type="Proteomes" id="UP000034849"/>
    </source>
</evidence>
<dbReference type="PROSITE" id="PS51736">
    <property type="entry name" value="RECOMBINASES_3"/>
    <property type="match status" value="1"/>
</dbReference>
<dbReference type="InterPro" id="IPR011109">
    <property type="entry name" value="DNA_bind_recombinase_dom"/>
</dbReference>
<reference evidence="3 4" key="1">
    <citation type="journal article" date="2015" name="Nature">
        <title>rRNA introns, odd ribosomes, and small enigmatic genomes across a large radiation of phyla.</title>
        <authorList>
            <person name="Brown C.T."/>
            <person name="Hug L.A."/>
            <person name="Thomas B.C."/>
            <person name="Sharon I."/>
            <person name="Castelle C.J."/>
            <person name="Singh A."/>
            <person name="Wilkins M.J."/>
            <person name="Williams K.H."/>
            <person name="Banfield J.F."/>
        </authorList>
    </citation>
    <scope>NUCLEOTIDE SEQUENCE [LARGE SCALE GENOMIC DNA]</scope>
</reference>
<sequence length="437" mass="50072">MQIKGNQHGVIPKVKVKYCLYARKSTESDEQQALSIDSQIKEMTTLAEREGLIIRGTKKESHSAKDVGERPVFNELLEEIKAGKYTGIICWHPDRISRNAGDLGKVVDLMDQGFLVEIRTYSQTFTNNPNEKFLFMILGSQAKLENDTKSINIKRGLRARVEMGLWPVVAPTGYLNEKRTDKPCSVIVDPDRATVMKQIFEKVALDGWSGRRVYAWLKNEINFKTKNDKHLSLGNLYLLLKNSFYYGVFEYPRGSGNWYTGVHEPIIDKELFDRVQAQIKSQEIDKSVIKEFAFTRLIKCGHCGSGITADEKFKKLKDGSYNRHVYYICTKSRDKNCPCRPINETDLTEELLKIVDGVSLDKLGMKEKLTEELEKYSKFRSAVLGMANEDTVKQKSIDMKNYAKYILKDGTVYEKRDLLSNLRSKLSLKEKELLLEG</sequence>
<dbReference type="PANTHER" id="PTHR30461">
    <property type="entry name" value="DNA-INVERTASE FROM LAMBDOID PROPHAGE"/>
    <property type="match status" value="1"/>
</dbReference>
<dbReference type="EMBL" id="LBSX01000018">
    <property type="protein sequence ID" value="KKQ26939.1"/>
    <property type="molecule type" value="Genomic_DNA"/>
</dbReference>
<dbReference type="Pfam" id="PF07508">
    <property type="entry name" value="Recombinase"/>
    <property type="match status" value="1"/>
</dbReference>
<name>A0A0G0IRZ0_9BACT</name>
<proteinExistence type="predicted"/>
<feature type="domain" description="Resolvase/invertase-type recombinase catalytic" evidence="1">
    <location>
        <begin position="17"/>
        <end position="164"/>
    </location>
</feature>
<evidence type="ECO:0000259" key="1">
    <source>
        <dbReference type="PROSITE" id="PS51736"/>
    </source>
</evidence>
<organism evidence="3 4">
    <name type="scientific">Candidatus Magasanikbacteria bacterium GW2011_GWC2_37_14</name>
    <dbReference type="NCBI Taxonomy" id="1619046"/>
    <lineage>
        <taxon>Bacteria</taxon>
        <taxon>Candidatus Magasanikiibacteriota</taxon>
    </lineage>
</organism>
<protein>
    <submittedName>
        <fullName evidence="3">Recombinase</fullName>
    </submittedName>
</protein>
<dbReference type="Pfam" id="PF13408">
    <property type="entry name" value="Zn_ribbon_recom"/>
    <property type="match status" value="1"/>
</dbReference>
<evidence type="ECO:0000313" key="3">
    <source>
        <dbReference type="EMBL" id="KKQ26939.1"/>
    </source>
</evidence>
<dbReference type="SMART" id="SM00857">
    <property type="entry name" value="Resolvase"/>
    <property type="match status" value="1"/>
</dbReference>